<sequence>MNKVHIMAEESGSVYDKWEKAIVCGMVDHVMSWHEVGKVILKAIGKEDVTLFLFVKVKHCSLYRLWRRIQRFQNWGFYERMVGRWWFIHGDLKLIVLLITSCGKTVWIRVLGVPVHLWRCEIFNVVGECCEGLIEAHLDSFTLRDLSTICLEVRGGRGNYMPKRIPILDHGGIIATVVELDNDGGGPLTTISKVSIERMTDSLAISRARKVKPLAVLEDGMFIPCGGYGGDAEEVKVLVEEQSWGGITILPALTRLKPKVIDEAKYLEARTYGTLNLLLKYTLEDSCERFQGCYYAGTSPSTTVLIHELQDIENTIKIALDWGCEKLIVNTDSNHSQQLTSDLEPPWRARRLISRIINDMSQFQSCEIKHAFTATNKGSDHLTKLKPDEEYRQIYPWDMEKCLTQKKHTGRASNGPPRLQLGYPETNVRGLDPRSFGPLVEDVPQSNKYFETIRTDVPPSNVPNIPQSNVHRSNEPRLTNVPQSNEPFGTIPTNAPLSNEPCILQSNVHLLNEPMLTNVHLSNKLMLTNIPLSIELELIIGQIEPS</sequence>
<reference evidence="3 4" key="1">
    <citation type="journal article" date="2020" name="IScience">
        <title>Genome Sequencing of the Endangered Kingdonia uniflora (Circaeasteraceae, Ranunculales) Reveals Potential Mechanisms of Evolutionary Specialization.</title>
        <authorList>
            <person name="Sun Y."/>
            <person name="Deng T."/>
            <person name="Zhang A."/>
            <person name="Moore M.J."/>
            <person name="Landis J.B."/>
            <person name="Lin N."/>
            <person name="Zhang H."/>
            <person name="Zhang X."/>
            <person name="Huang J."/>
            <person name="Zhang X."/>
            <person name="Sun H."/>
            <person name="Wang H."/>
        </authorList>
    </citation>
    <scope>NUCLEOTIDE SEQUENCE [LARGE SCALE GENOMIC DNA]</scope>
    <source>
        <strain evidence="3">TB1705</strain>
        <tissue evidence="3">Leaf</tissue>
    </source>
</reference>
<keyword evidence="4" id="KW-1185">Reference proteome</keyword>
<evidence type="ECO:0000313" key="3">
    <source>
        <dbReference type="EMBL" id="KAF6142088.1"/>
    </source>
</evidence>
<feature type="compositionally biased region" description="Polar residues" evidence="1">
    <location>
        <begin position="462"/>
        <end position="486"/>
    </location>
</feature>
<accession>A0A7J7LHQ5</accession>
<dbReference type="AlphaFoldDB" id="A0A7J7LHQ5"/>
<feature type="non-terminal residue" evidence="3">
    <location>
        <position position="1"/>
    </location>
</feature>
<evidence type="ECO:0000259" key="2">
    <source>
        <dbReference type="Pfam" id="PF13456"/>
    </source>
</evidence>
<evidence type="ECO:0000313" key="4">
    <source>
        <dbReference type="Proteomes" id="UP000541444"/>
    </source>
</evidence>
<dbReference type="Pfam" id="PF13456">
    <property type="entry name" value="RVT_3"/>
    <property type="match status" value="1"/>
</dbReference>
<dbReference type="InterPro" id="IPR002156">
    <property type="entry name" value="RNaseH_domain"/>
</dbReference>
<protein>
    <recommendedName>
        <fullName evidence="2">RNase H type-1 domain-containing protein</fullName>
    </recommendedName>
</protein>
<organism evidence="3 4">
    <name type="scientific">Kingdonia uniflora</name>
    <dbReference type="NCBI Taxonomy" id="39325"/>
    <lineage>
        <taxon>Eukaryota</taxon>
        <taxon>Viridiplantae</taxon>
        <taxon>Streptophyta</taxon>
        <taxon>Embryophyta</taxon>
        <taxon>Tracheophyta</taxon>
        <taxon>Spermatophyta</taxon>
        <taxon>Magnoliopsida</taxon>
        <taxon>Ranunculales</taxon>
        <taxon>Circaeasteraceae</taxon>
        <taxon>Kingdonia</taxon>
    </lineage>
</organism>
<name>A0A7J7LHQ5_9MAGN</name>
<dbReference type="OrthoDB" id="967795at2759"/>
<evidence type="ECO:0000256" key="1">
    <source>
        <dbReference type="SAM" id="MobiDB-lite"/>
    </source>
</evidence>
<proteinExistence type="predicted"/>
<dbReference type="GO" id="GO:0003676">
    <property type="term" value="F:nucleic acid binding"/>
    <property type="evidence" value="ECO:0007669"/>
    <property type="project" value="InterPro"/>
</dbReference>
<gene>
    <name evidence="3" type="ORF">GIB67_037006</name>
</gene>
<dbReference type="Proteomes" id="UP000541444">
    <property type="component" value="Unassembled WGS sequence"/>
</dbReference>
<dbReference type="EMBL" id="JACGCM010002279">
    <property type="protein sequence ID" value="KAF6142088.1"/>
    <property type="molecule type" value="Genomic_DNA"/>
</dbReference>
<feature type="domain" description="RNase H type-1" evidence="2">
    <location>
        <begin position="289"/>
        <end position="383"/>
    </location>
</feature>
<comment type="caution">
    <text evidence="3">The sequence shown here is derived from an EMBL/GenBank/DDBJ whole genome shotgun (WGS) entry which is preliminary data.</text>
</comment>
<feature type="region of interest" description="Disordered" evidence="1">
    <location>
        <begin position="457"/>
        <end position="486"/>
    </location>
</feature>
<dbReference type="GO" id="GO:0004523">
    <property type="term" value="F:RNA-DNA hybrid ribonuclease activity"/>
    <property type="evidence" value="ECO:0007669"/>
    <property type="project" value="InterPro"/>
</dbReference>